<dbReference type="EMBL" id="CP017157">
    <property type="protein sequence ID" value="AOP50772.1"/>
    <property type="molecule type" value="Genomic_DNA"/>
</dbReference>
<proteinExistence type="predicted"/>
<organism evidence="1 2">
    <name type="scientific">Streptomyces lydicus</name>
    <dbReference type="NCBI Taxonomy" id="47763"/>
    <lineage>
        <taxon>Bacteria</taxon>
        <taxon>Bacillati</taxon>
        <taxon>Actinomycetota</taxon>
        <taxon>Actinomycetes</taxon>
        <taxon>Kitasatosporales</taxon>
        <taxon>Streptomycetaceae</taxon>
        <taxon>Streptomyces</taxon>
    </lineage>
</organism>
<protein>
    <submittedName>
        <fullName evidence="1">Uncharacterized protein</fullName>
    </submittedName>
</protein>
<dbReference type="Proteomes" id="UP000094094">
    <property type="component" value="Chromosome"/>
</dbReference>
<evidence type="ECO:0000313" key="2">
    <source>
        <dbReference type="Proteomes" id="UP000094094"/>
    </source>
</evidence>
<sequence>MDFKVNSVLSWKNSSGKIHTALNKWVAAGGAQSWKFSLPDGAEIALAVGDNDAKAGQAGMTTLRA</sequence>
<name>A0A1D7VVK0_9ACTN</name>
<dbReference type="KEGG" id="slc:SL103_35080"/>
<evidence type="ECO:0000313" key="1">
    <source>
        <dbReference type="EMBL" id="AOP50772.1"/>
    </source>
</evidence>
<reference evidence="1 2" key="1">
    <citation type="submission" date="2016-09" db="EMBL/GenBank/DDBJ databases">
        <title>Complete genome sequencing of Streptomyces lydicus 103 and metabolic pathways analysis of antibiotic biosynthesis.</title>
        <authorList>
            <person name="Jia N."/>
            <person name="Ding M.-Z."/>
            <person name="Gao F."/>
            <person name="Yuan Y.-J."/>
        </authorList>
    </citation>
    <scope>NUCLEOTIDE SEQUENCE [LARGE SCALE GENOMIC DNA]</scope>
    <source>
        <strain evidence="1 2">103</strain>
    </source>
</reference>
<dbReference type="AlphaFoldDB" id="A0A1D7VVK0"/>
<accession>A0A1D7VVK0</accession>
<gene>
    <name evidence="1" type="ORF">SL103_35080</name>
</gene>
<keyword evidence="2" id="KW-1185">Reference proteome</keyword>